<protein>
    <recommendedName>
        <fullName evidence="3">C3H1-type domain-containing protein</fullName>
    </recommendedName>
</protein>
<evidence type="ECO:0000259" key="3">
    <source>
        <dbReference type="PROSITE" id="PS50103"/>
    </source>
</evidence>
<sequence length="210" mass="23121">MEFFIKSSSSSSAIKIINPNTQGEVPRPQSRKDSVKRKCKNMMLHGSCKMQDNGCPFEHDTDDDGTSQADAQPPTSPPTSPSLSSAAAHAPVFVPKTSPALSYSRAATTEPVLDPSTAVDPILAAGTTSAQGFRDYNPFQYPDYQGQNTTGTICRWRIQQCINMRTSSSRWKAFGRQRRCRSLESSSITTCTPNCCRQIYSLIRKIRISS</sequence>
<keyword evidence="5" id="KW-1185">Reference proteome</keyword>
<dbReference type="Gene3D" id="6.10.250.3160">
    <property type="match status" value="1"/>
</dbReference>
<proteinExistence type="predicted"/>
<dbReference type="Proteomes" id="UP000305067">
    <property type="component" value="Unassembled WGS sequence"/>
</dbReference>
<name>A0A5C3Q7K1_9AGAR</name>
<dbReference type="Pfam" id="PF25586">
    <property type="entry name" value="zf-CCCH_PAN3"/>
    <property type="match status" value="1"/>
</dbReference>
<dbReference type="InterPro" id="IPR000571">
    <property type="entry name" value="Znf_CCCH"/>
</dbReference>
<feature type="domain" description="C3H1-type" evidence="3">
    <location>
        <begin position="33"/>
        <end position="62"/>
    </location>
</feature>
<dbReference type="GO" id="GO:0008270">
    <property type="term" value="F:zinc ion binding"/>
    <property type="evidence" value="ECO:0007669"/>
    <property type="project" value="UniProtKB-KW"/>
</dbReference>
<dbReference type="EMBL" id="ML178846">
    <property type="protein sequence ID" value="TFK97556.1"/>
    <property type="molecule type" value="Genomic_DNA"/>
</dbReference>
<evidence type="ECO:0000256" key="2">
    <source>
        <dbReference type="SAM" id="MobiDB-lite"/>
    </source>
</evidence>
<keyword evidence="1" id="KW-0863">Zinc-finger</keyword>
<reference evidence="4 5" key="1">
    <citation type="journal article" date="2019" name="Nat. Ecol. Evol.">
        <title>Megaphylogeny resolves global patterns of mushroom evolution.</title>
        <authorList>
            <person name="Varga T."/>
            <person name="Krizsan K."/>
            <person name="Foldi C."/>
            <person name="Dima B."/>
            <person name="Sanchez-Garcia M."/>
            <person name="Sanchez-Ramirez S."/>
            <person name="Szollosi G.J."/>
            <person name="Szarkandi J.G."/>
            <person name="Papp V."/>
            <person name="Albert L."/>
            <person name="Andreopoulos W."/>
            <person name="Angelini C."/>
            <person name="Antonin V."/>
            <person name="Barry K.W."/>
            <person name="Bougher N.L."/>
            <person name="Buchanan P."/>
            <person name="Buyck B."/>
            <person name="Bense V."/>
            <person name="Catcheside P."/>
            <person name="Chovatia M."/>
            <person name="Cooper J."/>
            <person name="Damon W."/>
            <person name="Desjardin D."/>
            <person name="Finy P."/>
            <person name="Geml J."/>
            <person name="Haridas S."/>
            <person name="Hughes K."/>
            <person name="Justo A."/>
            <person name="Karasinski D."/>
            <person name="Kautmanova I."/>
            <person name="Kiss B."/>
            <person name="Kocsube S."/>
            <person name="Kotiranta H."/>
            <person name="LaButti K.M."/>
            <person name="Lechner B.E."/>
            <person name="Liimatainen K."/>
            <person name="Lipzen A."/>
            <person name="Lukacs Z."/>
            <person name="Mihaltcheva S."/>
            <person name="Morgado L.N."/>
            <person name="Niskanen T."/>
            <person name="Noordeloos M.E."/>
            <person name="Ohm R.A."/>
            <person name="Ortiz-Santana B."/>
            <person name="Ovrebo C."/>
            <person name="Racz N."/>
            <person name="Riley R."/>
            <person name="Savchenko A."/>
            <person name="Shiryaev A."/>
            <person name="Soop K."/>
            <person name="Spirin V."/>
            <person name="Szebenyi C."/>
            <person name="Tomsovsky M."/>
            <person name="Tulloss R.E."/>
            <person name="Uehling J."/>
            <person name="Grigoriev I.V."/>
            <person name="Vagvolgyi C."/>
            <person name="Papp T."/>
            <person name="Martin F.M."/>
            <person name="Miettinen O."/>
            <person name="Hibbett D.S."/>
            <person name="Nagy L.G."/>
        </authorList>
    </citation>
    <scope>NUCLEOTIDE SEQUENCE [LARGE SCALE GENOMIC DNA]</scope>
    <source>
        <strain evidence="4 5">CBS 309.79</strain>
    </source>
</reference>
<evidence type="ECO:0000313" key="5">
    <source>
        <dbReference type="Proteomes" id="UP000305067"/>
    </source>
</evidence>
<evidence type="ECO:0000313" key="4">
    <source>
        <dbReference type="EMBL" id="TFK97556.1"/>
    </source>
</evidence>
<keyword evidence="1" id="KW-0479">Metal-binding</keyword>
<dbReference type="PROSITE" id="PS50103">
    <property type="entry name" value="ZF_C3H1"/>
    <property type="match status" value="1"/>
</dbReference>
<evidence type="ECO:0000256" key="1">
    <source>
        <dbReference type="PROSITE-ProRule" id="PRU00723"/>
    </source>
</evidence>
<accession>A0A5C3Q7K1</accession>
<feature type="compositionally biased region" description="Low complexity" evidence="2">
    <location>
        <begin position="1"/>
        <end position="17"/>
    </location>
</feature>
<feature type="region of interest" description="Disordered" evidence="2">
    <location>
        <begin position="50"/>
        <end position="87"/>
    </location>
</feature>
<dbReference type="OrthoDB" id="204958at2759"/>
<feature type="zinc finger region" description="C3H1-type" evidence="1">
    <location>
        <begin position="33"/>
        <end position="62"/>
    </location>
</feature>
<gene>
    <name evidence="4" type="ORF">BDV98DRAFT_258994</name>
</gene>
<dbReference type="AlphaFoldDB" id="A0A5C3Q7K1"/>
<feature type="region of interest" description="Disordered" evidence="2">
    <location>
        <begin position="1"/>
        <end position="36"/>
    </location>
</feature>
<keyword evidence="1" id="KW-0862">Zinc</keyword>
<organism evidence="4 5">
    <name type="scientific">Pterulicium gracile</name>
    <dbReference type="NCBI Taxonomy" id="1884261"/>
    <lineage>
        <taxon>Eukaryota</taxon>
        <taxon>Fungi</taxon>
        <taxon>Dikarya</taxon>
        <taxon>Basidiomycota</taxon>
        <taxon>Agaricomycotina</taxon>
        <taxon>Agaricomycetes</taxon>
        <taxon>Agaricomycetidae</taxon>
        <taxon>Agaricales</taxon>
        <taxon>Pleurotineae</taxon>
        <taxon>Pterulaceae</taxon>
        <taxon>Pterulicium</taxon>
    </lineage>
</organism>